<accession>A0ABS8AQ96</accession>
<keyword evidence="3" id="KW-1185">Reference proteome</keyword>
<feature type="transmembrane region" description="Helical" evidence="1">
    <location>
        <begin position="96"/>
        <end position="115"/>
    </location>
</feature>
<evidence type="ECO:0000256" key="1">
    <source>
        <dbReference type="SAM" id="Phobius"/>
    </source>
</evidence>
<name>A0ABS8AQ96_9BACT</name>
<evidence type="ECO:0000313" key="2">
    <source>
        <dbReference type="EMBL" id="MCB2407914.1"/>
    </source>
</evidence>
<evidence type="ECO:0000313" key="3">
    <source>
        <dbReference type="Proteomes" id="UP001165296"/>
    </source>
</evidence>
<gene>
    <name evidence="2" type="ORF">LGH74_07995</name>
</gene>
<keyword evidence="1" id="KW-0812">Transmembrane</keyword>
<dbReference type="RefSeq" id="WP_226174328.1">
    <property type="nucleotide sequence ID" value="NZ_JAJADR010000002.1"/>
</dbReference>
<feature type="transmembrane region" description="Helical" evidence="1">
    <location>
        <begin position="135"/>
        <end position="158"/>
    </location>
</feature>
<keyword evidence="1" id="KW-0472">Membrane</keyword>
<feature type="transmembrane region" description="Helical" evidence="1">
    <location>
        <begin position="67"/>
        <end position="89"/>
    </location>
</feature>
<organism evidence="2 3">
    <name type="scientific">Hymenobacter lucidus</name>
    <dbReference type="NCBI Taxonomy" id="2880930"/>
    <lineage>
        <taxon>Bacteria</taxon>
        <taxon>Pseudomonadati</taxon>
        <taxon>Bacteroidota</taxon>
        <taxon>Cytophagia</taxon>
        <taxon>Cytophagales</taxon>
        <taxon>Hymenobacteraceae</taxon>
        <taxon>Hymenobacter</taxon>
    </lineage>
</organism>
<reference evidence="2" key="1">
    <citation type="submission" date="2021-10" db="EMBL/GenBank/DDBJ databases">
        <authorList>
            <person name="Dean J.D."/>
            <person name="Kim M.K."/>
            <person name="Newey C.N."/>
            <person name="Stoker T.S."/>
            <person name="Thompson D.W."/>
            <person name="Grose J.H."/>
        </authorList>
    </citation>
    <scope>NUCLEOTIDE SEQUENCE</scope>
    <source>
        <strain evidence="2">BT178</strain>
    </source>
</reference>
<dbReference type="EMBL" id="JAJADR010000002">
    <property type="protein sequence ID" value="MCB2407914.1"/>
    <property type="molecule type" value="Genomic_DNA"/>
</dbReference>
<dbReference type="Proteomes" id="UP001165296">
    <property type="component" value="Unassembled WGS sequence"/>
</dbReference>
<protein>
    <submittedName>
        <fullName evidence="2">DUF1440 domain-containing protein</fullName>
    </submittedName>
</protein>
<sequence length="162" mass="17306">MSPTASRPASRHLLRAIATTALVAGTLDIVAACTQFALTTGKSPVIVLQFVASGVFGKAAFTGGPAMAVWGLLLHFLIATIFTVAYFWLYPRLPWLGRHPVAAGLGYGVVVWLIMNRMVVPLSGVAPQPFIPLKALMAAAILMLCIGLPIALLTARYYNSRR</sequence>
<proteinExistence type="predicted"/>
<comment type="caution">
    <text evidence="2">The sequence shown here is derived from an EMBL/GenBank/DDBJ whole genome shotgun (WGS) entry which is preliminary data.</text>
</comment>
<keyword evidence="1" id="KW-1133">Transmembrane helix</keyword>
<feature type="transmembrane region" description="Helical" evidence="1">
    <location>
        <begin position="12"/>
        <end position="33"/>
    </location>
</feature>